<dbReference type="SMART" id="SM00479">
    <property type="entry name" value="EXOIII"/>
    <property type="match status" value="1"/>
</dbReference>
<feature type="domain" description="Exonuclease" evidence="4">
    <location>
        <begin position="34"/>
        <end position="210"/>
    </location>
</feature>
<dbReference type="CDD" id="cd06127">
    <property type="entry name" value="DEDDh"/>
    <property type="match status" value="1"/>
</dbReference>
<dbReference type="PANTHER" id="PTHR30231:SF4">
    <property type="entry name" value="PROTEIN NEN2"/>
    <property type="match status" value="1"/>
</dbReference>
<protein>
    <submittedName>
        <fullName evidence="5">3'-5' exonuclease</fullName>
    </submittedName>
</protein>
<proteinExistence type="predicted"/>
<dbReference type="InterPro" id="IPR036397">
    <property type="entry name" value="RNaseH_sf"/>
</dbReference>
<evidence type="ECO:0000256" key="1">
    <source>
        <dbReference type="ARBA" id="ARBA00022722"/>
    </source>
</evidence>
<keyword evidence="6" id="KW-1185">Reference proteome</keyword>
<dbReference type="AlphaFoldDB" id="A0A9X1WHU4"/>
<dbReference type="InterPro" id="IPR012337">
    <property type="entry name" value="RNaseH-like_sf"/>
</dbReference>
<dbReference type="GO" id="GO:0008408">
    <property type="term" value="F:3'-5' exonuclease activity"/>
    <property type="evidence" value="ECO:0007669"/>
    <property type="project" value="TreeGrafter"/>
</dbReference>
<evidence type="ECO:0000256" key="2">
    <source>
        <dbReference type="ARBA" id="ARBA00022801"/>
    </source>
</evidence>
<keyword evidence="1" id="KW-0540">Nuclease</keyword>
<evidence type="ECO:0000256" key="3">
    <source>
        <dbReference type="ARBA" id="ARBA00022839"/>
    </source>
</evidence>
<keyword evidence="2" id="KW-0378">Hydrolase</keyword>
<dbReference type="Proteomes" id="UP001139207">
    <property type="component" value="Unassembled WGS sequence"/>
</dbReference>
<dbReference type="Gene3D" id="3.30.420.10">
    <property type="entry name" value="Ribonuclease H-like superfamily/Ribonuclease H"/>
    <property type="match status" value="1"/>
</dbReference>
<gene>
    <name evidence="5" type="ORF">MUN33_11865</name>
</gene>
<keyword evidence="3 5" id="KW-0269">Exonuclease</keyword>
<accession>A0A9X1WHU4</accession>
<dbReference type="GO" id="GO:0003676">
    <property type="term" value="F:nucleic acid binding"/>
    <property type="evidence" value="ECO:0007669"/>
    <property type="project" value="InterPro"/>
</dbReference>
<evidence type="ECO:0000313" key="6">
    <source>
        <dbReference type="Proteomes" id="UP001139207"/>
    </source>
</evidence>
<evidence type="ECO:0000313" key="5">
    <source>
        <dbReference type="EMBL" id="MCJ7859399.1"/>
    </source>
</evidence>
<dbReference type="InterPro" id="IPR013520">
    <property type="entry name" value="Ribonucl_H"/>
</dbReference>
<evidence type="ECO:0000259" key="4">
    <source>
        <dbReference type="SMART" id="SM00479"/>
    </source>
</evidence>
<dbReference type="Pfam" id="PF00929">
    <property type="entry name" value="RNase_T"/>
    <property type="match status" value="1"/>
</dbReference>
<dbReference type="GO" id="GO:0005829">
    <property type="term" value="C:cytosol"/>
    <property type="evidence" value="ECO:0007669"/>
    <property type="project" value="TreeGrafter"/>
</dbReference>
<organism evidence="5 6">
    <name type="scientific">Corynebacterium kalidii</name>
    <dbReference type="NCBI Taxonomy" id="2931982"/>
    <lineage>
        <taxon>Bacteria</taxon>
        <taxon>Bacillati</taxon>
        <taxon>Actinomycetota</taxon>
        <taxon>Actinomycetes</taxon>
        <taxon>Mycobacteriales</taxon>
        <taxon>Corynebacteriaceae</taxon>
        <taxon>Corynebacterium</taxon>
    </lineage>
</organism>
<dbReference type="PANTHER" id="PTHR30231">
    <property type="entry name" value="DNA POLYMERASE III SUBUNIT EPSILON"/>
    <property type="match status" value="1"/>
</dbReference>
<name>A0A9X1WHU4_9CORY</name>
<reference evidence="5" key="1">
    <citation type="submission" date="2022-04" db="EMBL/GenBank/DDBJ databases">
        <title>Corynebacterium kalidii LD5P10.</title>
        <authorList>
            <person name="Sun J.Q."/>
        </authorList>
    </citation>
    <scope>NUCLEOTIDE SEQUENCE</scope>
    <source>
        <strain evidence="5">LD5P10</strain>
    </source>
</reference>
<dbReference type="SUPFAM" id="SSF53098">
    <property type="entry name" value="Ribonuclease H-like"/>
    <property type="match status" value="1"/>
</dbReference>
<sequence>MLRRVWEKRRATGALADFYEVPSPAGSTQLDELPVLAVDVEATGLDLASDRLLSIGWVPMDGRRIILSGAREVVISAVDDGDGVGQSATVHGLTDDMVDAGVPVADALTELLDALKGRAMLAHFATIEEDFLSAACRSAFGAGLVVPTLDTYALARRRMERESVHPRGEDLRLPRLRDRYGLPSYPPHRAVTDALACAELFLAMTSPENGRSPYSSLRSAQT</sequence>
<dbReference type="EMBL" id="JALIEA010000017">
    <property type="protein sequence ID" value="MCJ7859399.1"/>
    <property type="molecule type" value="Genomic_DNA"/>
</dbReference>
<comment type="caution">
    <text evidence="5">The sequence shown here is derived from an EMBL/GenBank/DDBJ whole genome shotgun (WGS) entry which is preliminary data.</text>
</comment>